<accession>A0A3R6YNW5</accession>
<dbReference type="InterPro" id="IPR019734">
    <property type="entry name" value="TPR_rpt"/>
</dbReference>
<evidence type="ECO:0000313" key="5">
    <source>
        <dbReference type="Proteomes" id="UP000285430"/>
    </source>
</evidence>
<keyword evidence="1" id="KW-0677">Repeat</keyword>
<comment type="caution">
    <text evidence="4">The sequence shown here is derived from an EMBL/GenBank/DDBJ whole genome shotgun (WGS) entry which is preliminary data.</text>
</comment>
<proteinExistence type="predicted"/>
<evidence type="ECO:0000313" key="4">
    <source>
        <dbReference type="EMBL" id="RHZ20211.1"/>
    </source>
</evidence>
<name>A0A3R6YNW5_APHAT</name>
<sequence>MTLFTQFLQRQVKMPTGVRDDVIVEDVDMDDSQYDDSIKDVDVVGLDAEVETFLLQVKLQMDERDAAGVTMVFESFTSVLVQCFVPLLEQSSMLPIVPMVHLRVAELDHAYLVEVLSNTHIYVPHELITKSTTGSTSTYHVNLPLLQTPLKQDFVRVAPKLVTEFIKQMHSVLPSDCTLFPLAHVPGTLFHGNDVTGAVVTAILVGVTPSSLYILHPGPTHHQHDLAAVHQVIPLKDLARVVLKRGANQSFVLHYKAPGTPCKPIFSQNSERIVATVEANMENHNSTKRRLEQSAREHDDPRRPRLAKRSSGFDMSSFFSNVEKVTKEMSQKVVGSFNEVSKLLSGEAPPLTLAAISQMEAHFFRRPKGDTMTSIRDGGGDLQLEEVHDGDDDDRHDVEDDEGAMDDQEMYALQRLDSKCTSLQQEGKYTDALECMEKGLVLRQHFYGSDSAEVRDACKTVGDMCNLLAMTYLQQENFPIVLELLKKAEILTERHLAGRAVTLNNFACYYRRQGNLHKALTHLTEALAIEAKLEHVPNRADTHLNMCAVLSQLGRHQGALEQAQAALILLHEELFSTNNNNTQGENVQLDRIAVLGIAYHNVGVEQEFLKKLELSIHSYRKGADVAAKYLGESHGMVITLRNSLVTATRALESKAARGRVPTTGDGISKFSQMKHTFKAKFRRKHNSKVAVER</sequence>
<feature type="compositionally biased region" description="Basic and acidic residues" evidence="3">
    <location>
        <begin position="289"/>
        <end position="303"/>
    </location>
</feature>
<keyword evidence="2" id="KW-0802">TPR repeat</keyword>
<dbReference type="VEuPathDB" id="FungiDB:H257_01381"/>
<gene>
    <name evidence="4" type="ORF">DYB37_003826</name>
</gene>
<organism evidence="4 5">
    <name type="scientific">Aphanomyces astaci</name>
    <name type="common">Crayfish plague agent</name>
    <dbReference type="NCBI Taxonomy" id="112090"/>
    <lineage>
        <taxon>Eukaryota</taxon>
        <taxon>Sar</taxon>
        <taxon>Stramenopiles</taxon>
        <taxon>Oomycota</taxon>
        <taxon>Saprolegniomycetes</taxon>
        <taxon>Saprolegniales</taxon>
        <taxon>Verrucalvaceae</taxon>
        <taxon>Aphanomyces</taxon>
    </lineage>
</organism>
<dbReference type="PANTHER" id="PTHR45641:SF19">
    <property type="entry name" value="NEPHROCYSTIN-3"/>
    <property type="match status" value="1"/>
</dbReference>
<reference evidence="4 5" key="1">
    <citation type="submission" date="2018-08" db="EMBL/GenBank/DDBJ databases">
        <title>Aphanomyces genome sequencing and annotation.</title>
        <authorList>
            <person name="Minardi D."/>
            <person name="Oidtmann B."/>
            <person name="Van Der Giezen M."/>
            <person name="Studholme D.J."/>
        </authorList>
    </citation>
    <scope>NUCLEOTIDE SEQUENCE [LARGE SCALE GENOMIC DNA]</scope>
    <source>
        <strain evidence="4 5">Da</strain>
    </source>
</reference>
<evidence type="ECO:0000256" key="3">
    <source>
        <dbReference type="SAM" id="MobiDB-lite"/>
    </source>
</evidence>
<evidence type="ECO:0000256" key="2">
    <source>
        <dbReference type="ARBA" id="ARBA00022803"/>
    </source>
</evidence>
<dbReference type="EMBL" id="QUTH01003319">
    <property type="protein sequence ID" value="RHZ20211.1"/>
    <property type="molecule type" value="Genomic_DNA"/>
</dbReference>
<dbReference type="Proteomes" id="UP000285430">
    <property type="component" value="Unassembled WGS sequence"/>
</dbReference>
<evidence type="ECO:0000256" key="1">
    <source>
        <dbReference type="ARBA" id="ARBA00022737"/>
    </source>
</evidence>
<dbReference type="InterPro" id="IPR011990">
    <property type="entry name" value="TPR-like_helical_dom_sf"/>
</dbReference>
<dbReference type="Pfam" id="PF13374">
    <property type="entry name" value="TPR_10"/>
    <property type="match status" value="1"/>
</dbReference>
<dbReference type="SUPFAM" id="SSF48452">
    <property type="entry name" value="TPR-like"/>
    <property type="match status" value="1"/>
</dbReference>
<dbReference type="Gene3D" id="1.25.40.10">
    <property type="entry name" value="Tetratricopeptide repeat domain"/>
    <property type="match status" value="1"/>
</dbReference>
<dbReference type="AlphaFoldDB" id="A0A3R6YNW5"/>
<dbReference type="SMART" id="SM00028">
    <property type="entry name" value="TPR"/>
    <property type="match status" value="5"/>
</dbReference>
<dbReference type="VEuPathDB" id="FungiDB:H257_07394"/>
<feature type="region of interest" description="Disordered" evidence="3">
    <location>
        <begin position="280"/>
        <end position="309"/>
    </location>
</feature>
<dbReference type="PANTHER" id="PTHR45641">
    <property type="entry name" value="TETRATRICOPEPTIDE REPEAT PROTEIN (AFU_ORTHOLOGUE AFUA_6G03870)"/>
    <property type="match status" value="1"/>
</dbReference>
<protein>
    <submittedName>
        <fullName evidence="4">Uncharacterized protein</fullName>
    </submittedName>
</protein>